<dbReference type="Proteomes" id="UP000198373">
    <property type="component" value="Unassembled WGS sequence"/>
</dbReference>
<evidence type="ECO:0000313" key="2">
    <source>
        <dbReference type="Proteomes" id="UP000198373"/>
    </source>
</evidence>
<evidence type="ECO:0000313" key="1">
    <source>
        <dbReference type="EMBL" id="SNS80285.1"/>
    </source>
</evidence>
<dbReference type="EMBL" id="FZOO01000008">
    <property type="protein sequence ID" value="SNS80285.1"/>
    <property type="molecule type" value="Genomic_DNA"/>
</dbReference>
<gene>
    <name evidence="1" type="ORF">SAMN06893096_10887</name>
</gene>
<proteinExistence type="predicted"/>
<sequence>MRDVDYATARTVFLSPPADPRPPSRLPDTPARRLRDAAEPLATISFWSRSVNERYAALGLDFLTGYVWGRAAPMGEPSAPVVVAAFGVFEPGLIGSLYDQARGVASREQVLAAREEGSVDSLRALLGGADVTDAVALLRRGTDAVAGDLAGRPLFAGLVSLPWPTDPLGQLWHATALLREYRGDVHQAANVAAGLTGLQMNLVTEHWVGWEPTAYAATRGWSPEAMAAAAGDLARRGLVSDAGLTGEGSRLRAGIEEQTEAAMAPVLDAIGPALPELTARLDEWSAMVTAGGEAPPDPYKRTSG</sequence>
<organism evidence="1 2">
    <name type="scientific">Geodermatophilus pulveris</name>
    <dbReference type="NCBI Taxonomy" id="1564159"/>
    <lineage>
        <taxon>Bacteria</taxon>
        <taxon>Bacillati</taxon>
        <taxon>Actinomycetota</taxon>
        <taxon>Actinomycetes</taxon>
        <taxon>Geodermatophilales</taxon>
        <taxon>Geodermatophilaceae</taxon>
        <taxon>Geodermatophilus</taxon>
    </lineage>
</organism>
<protein>
    <recommendedName>
        <fullName evidence="3">SalK</fullName>
    </recommendedName>
</protein>
<dbReference type="InterPro" id="IPR054058">
    <property type="entry name" value="HTH_67"/>
</dbReference>
<accession>A0A239HGL3</accession>
<keyword evidence="2" id="KW-1185">Reference proteome</keyword>
<dbReference type="NCBIfam" id="NF047719">
    <property type="entry name" value="SCO6745_fam_HTH"/>
    <property type="match status" value="1"/>
</dbReference>
<dbReference type="AlphaFoldDB" id="A0A239HGL3"/>
<reference evidence="2" key="1">
    <citation type="submission" date="2017-06" db="EMBL/GenBank/DDBJ databases">
        <authorList>
            <person name="Varghese N."/>
            <person name="Submissions S."/>
        </authorList>
    </citation>
    <scope>NUCLEOTIDE SEQUENCE [LARGE SCALE GENOMIC DNA]</scope>
    <source>
        <strain evidence="2">DSM 46839</strain>
    </source>
</reference>
<name>A0A239HGL3_9ACTN</name>
<evidence type="ECO:0008006" key="3">
    <source>
        <dbReference type="Google" id="ProtNLM"/>
    </source>
</evidence>
<dbReference type="Pfam" id="PF21863">
    <property type="entry name" value="HTH_67"/>
    <property type="match status" value="1"/>
</dbReference>